<comment type="caution">
    <text evidence="1">The sequence shown here is derived from an EMBL/GenBank/DDBJ whole genome shotgun (WGS) entry which is preliminary data.</text>
</comment>
<proteinExistence type="predicted"/>
<evidence type="ECO:0008006" key="3">
    <source>
        <dbReference type="Google" id="ProtNLM"/>
    </source>
</evidence>
<evidence type="ECO:0000313" key="2">
    <source>
        <dbReference type="Proteomes" id="UP000653076"/>
    </source>
</evidence>
<organism evidence="1 2">
    <name type="scientific">Micromonospora qiuiae</name>
    <dbReference type="NCBI Taxonomy" id="502268"/>
    <lineage>
        <taxon>Bacteria</taxon>
        <taxon>Bacillati</taxon>
        <taxon>Actinomycetota</taxon>
        <taxon>Actinomycetes</taxon>
        <taxon>Micromonosporales</taxon>
        <taxon>Micromonosporaceae</taxon>
        <taxon>Micromonospora</taxon>
    </lineage>
</organism>
<dbReference type="InterPro" id="IPR036689">
    <property type="entry name" value="ESAT-6-like_sf"/>
</dbReference>
<keyword evidence="2" id="KW-1185">Reference proteome</keyword>
<dbReference type="EMBL" id="BOPC01000018">
    <property type="protein sequence ID" value="GIJ26371.1"/>
    <property type="molecule type" value="Genomic_DNA"/>
</dbReference>
<evidence type="ECO:0000313" key="1">
    <source>
        <dbReference type="EMBL" id="GIJ26371.1"/>
    </source>
</evidence>
<protein>
    <recommendedName>
        <fullName evidence="3">WXG100 family type VII secretion target</fullName>
    </recommendedName>
</protein>
<dbReference type="Gene3D" id="1.10.287.1060">
    <property type="entry name" value="ESAT-6-like"/>
    <property type="match status" value="1"/>
</dbReference>
<reference evidence="1 2" key="1">
    <citation type="submission" date="2021-01" db="EMBL/GenBank/DDBJ databases">
        <title>Whole genome shotgun sequence of Verrucosispora qiuiae NBRC 106684.</title>
        <authorList>
            <person name="Komaki H."/>
            <person name="Tamura T."/>
        </authorList>
    </citation>
    <scope>NUCLEOTIDE SEQUENCE [LARGE SCALE GENOMIC DNA]</scope>
    <source>
        <strain evidence="1 2">NBRC 106684</strain>
    </source>
</reference>
<dbReference type="SUPFAM" id="SSF140453">
    <property type="entry name" value="EsxAB dimer-like"/>
    <property type="match status" value="1"/>
</dbReference>
<gene>
    <name evidence="1" type="ORF">Vqi01_15330</name>
</gene>
<accession>A0ABQ4J873</accession>
<name>A0ABQ4J873_9ACTN</name>
<dbReference type="Proteomes" id="UP000653076">
    <property type="component" value="Unassembled WGS sequence"/>
</dbReference>
<sequence>MPGQIRSDDASRDALRAAFEEMGNALTAARSTMREARSRLHGDYTGQSAKVFDNGMDRIEAAVGQLEIKRAAIQEAMTSFGRVTSQTEDANISLAGTVGISGGASWT</sequence>